<keyword evidence="1" id="KW-0479">Metal-binding</keyword>
<name>A0A1M2W387_TRAPU</name>
<proteinExistence type="predicted"/>
<protein>
    <recommendedName>
        <fullName evidence="3">C2H2-type domain-containing protein</fullName>
    </recommendedName>
</protein>
<feature type="region of interest" description="Disordered" evidence="2">
    <location>
        <begin position="298"/>
        <end position="349"/>
    </location>
</feature>
<keyword evidence="1" id="KW-0863">Zinc-finger</keyword>
<feature type="region of interest" description="Disordered" evidence="2">
    <location>
        <begin position="32"/>
        <end position="61"/>
    </location>
</feature>
<feature type="domain" description="C2H2-type" evidence="3">
    <location>
        <begin position="438"/>
        <end position="462"/>
    </location>
</feature>
<sequence>MHFTLDDDDDYGQFNFDAYPFFPAGAFVDQTVPCDRDAPPTSSPGDSSCSPNANYDDAMTPASAETFPGYFSSLDDPGPGWRDCDPDLIEDAQAASPNFFTFGAFPGAGPPTDLLPPGGTIDSCYDLLAGLDDTQLQDLMQGISEETPDSEPVLANIGPSATRQSTLAAPSLDHYFNTYVAFPEDLSTSLPPPGEDTTPHNDVVRAGSARLSSLLPIQGIGDWTIQEPQAVNAALVPTQKDYAGPRGFAPNPHRFPSPSGTLGMPLRPTVASPSDNFAFAEKEDEEAAYHPIAHRGPLLTPWTAGDTSTSSQSAPSANNTFSLTPGYPPPSPSLPSPAHAHDWSSPFGAPSNPPDAPIFTIVKIGARTYKTSQEYEGDRLVVWYYCSHNYPDCPKREQLTSSMCRHILIVLLYTGIRTRPGNLRDHQREAHDPTLTRSQCAQCACSFMRERDLQAHVRNRHK</sequence>
<evidence type="ECO:0000256" key="2">
    <source>
        <dbReference type="SAM" id="MobiDB-lite"/>
    </source>
</evidence>
<dbReference type="PROSITE" id="PS50157">
    <property type="entry name" value="ZINC_FINGER_C2H2_2"/>
    <property type="match status" value="1"/>
</dbReference>
<gene>
    <name evidence="4" type="ORF">TRAPUB_9170</name>
</gene>
<dbReference type="InterPro" id="IPR013087">
    <property type="entry name" value="Znf_C2H2_type"/>
</dbReference>
<dbReference type="EMBL" id="MNAD01000308">
    <property type="protein sequence ID" value="OJT14309.1"/>
    <property type="molecule type" value="Genomic_DNA"/>
</dbReference>
<evidence type="ECO:0000313" key="5">
    <source>
        <dbReference type="Proteomes" id="UP000184267"/>
    </source>
</evidence>
<evidence type="ECO:0000259" key="3">
    <source>
        <dbReference type="PROSITE" id="PS50157"/>
    </source>
</evidence>
<feature type="compositionally biased region" description="Pro residues" evidence="2">
    <location>
        <begin position="326"/>
        <end position="335"/>
    </location>
</feature>
<accession>A0A1M2W387</accession>
<evidence type="ECO:0000256" key="1">
    <source>
        <dbReference type="PROSITE-ProRule" id="PRU00042"/>
    </source>
</evidence>
<dbReference type="OrthoDB" id="3269643at2759"/>
<keyword evidence="5" id="KW-1185">Reference proteome</keyword>
<dbReference type="PROSITE" id="PS00028">
    <property type="entry name" value="ZINC_FINGER_C2H2_1"/>
    <property type="match status" value="1"/>
</dbReference>
<feature type="compositionally biased region" description="Polar residues" evidence="2">
    <location>
        <begin position="305"/>
        <end position="323"/>
    </location>
</feature>
<dbReference type="GO" id="GO:0008270">
    <property type="term" value="F:zinc ion binding"/>
    <property type="evidence" value="ECO:0007669"/>
    <property type="project" value="UniProtKB-KW"/>
</dbReference>
<keyword evidence="1" id="KW-0862">Zinc</keyword>
<evidence type="ECO:0000313" key="4">
    <source>
        <dbReference type="EMBL" id="OJT14309.1"/>
    </source>
</evidence>
<dbReference type="OMA" id="NHANAGT"/>
<reference evidence="4 5" key="1">
    <citation type="submission" date="2016-10" db="EMBL/GenBank/DDBJ databases">
        <title>Genome sequence of the basidiomycete white-rot fungus Trametes pubescens.</title>
        <authorList>
            <person name="Makela M.R."/>
            <person name="Granchi Z."/>
            <person name="Peng M."/>
            <person name="De Vries R.P."/>
            <person name="Grigoriev I."/>
            <person name="Riley R."/>
            <person name="Hilden K."/>
        </authorList>
    </citation>
    <scope>NUCLEOTIDE SEQUENCE [LARGE SCALE GENOMIC DNA]</scope>
    <source>
        <strain evidence="4 5">FBCC735</strain>
    </source>
</reference>
<feature type="compositionally biased region" description="Polar residues" evidence="2">
    <location>
        <begin position="43"/>
        <end position="53"/>
    </location>
</feature>
<organism evidence="4 5">
    <name type="scientific">Trametes pubescens</name>
    <name type="common">White-rot fungus</name>
    <dbReference type="NCBI Taxonomy" id="154538"/>
    <lineage>
        <taxon>Eukaryota</taxon>
        <taxon>Fungi</taxon>
        <taxon>Dikarya</taxon>
        <taxon>Basidiomycota</taxon>
        <taxon>Agaricomycotina</taxon>
        <taxon>Agaricomycetes</taxon>
        <taxon>Polyporales</taxon>
        <taxon>Polyporaceae</taxon>
        <taxon>Trametes</taxon>
    </lineage>
</organism>
<comment type="caution">
    <text evidence="4">The sequence shown here is derived from an EMBL/GenBank/DDBJ whole genome shotgun (WGS) entry which is preliminary data.</text>
</comment>
<dbReference type="AlphaFoldDB" id="A0A1M2W387"/>
<dbReference type="Proteomes" id="UP000184267">
    <property type="component" value="Unassembled WGS sequence"/>
</dbReference>